<evidence type="ECO:0000313" key="9">
    <source>
        <dbReference type="EMBL" id="VVD65387.1"/>
    </source>
</evidence>
<gene>
    <name evidence="9" type="ORF">PAQ31011_00317</name>
</gene>
<evidence type="ECO:0000256" key="5">
    <source>
        <dbReference type="ARBA" id="ARBA00022989"/>
    </source>
</evidence>
<feature type="domain" description="ABC transmembrane type-1" evidence="8">
    <location>
        <begin position="79"/>
        <end position="292"/>
    </location>
</feature>
<dbReference type="PANTHER" id="PTHR30193">
    <property type="entry name" value="ABC TRANSPORTER PERMEASE PROTEIN"/>
    <property type="match status" value="1"/>
</dbReference>
<keyword evidence="3" id="KW-1003">Cell membrane</keyword>
<feature type="transmembrane region" description="Helical" evidence="7">
    <location>
        <begin position="223"/>
        <end position="245"/>
    </location>
</feature>
<dbReference type="InterPro" id="IPR051393">
    <property type="entry name" value="ABC_transporter_permease"/>
</dbReference>
<dbReference type="Gene3D" id="1.10.3720.10">
    <property type="entry name" value="MetI-like"/>
    <property type="match status" value="1"/>
</dbReference>
<dbReference type="OrthoDB" id="8578268at2"/>
<feature type="transmembrane region" description="Helical" evidence="7">
    <location>
        <begin position="83"/>
        <end position="104"/>
    </location>
</feature>
<feature type="transmembrane region" description="Helical" evidence="7">
    <location>
        <begin position="116"/>
        <end position="136"/>
    </location>
</feature>
<evidence type="ECO:0000256" key="2">
    <source>
        <dbReference type="ARBA" id="ARBA00022448"/>
    </source>
</evidence>
<comment type="similarity">
    <text evidence="7">Belongs to the binding-protein-dependent transport system permease family.</text>
</comment>
<keyword evidence="10" id="KW-1185">Reference proteome</keyword>
<keyword evidence="5 7" id="KW-1133">Transmembrane helix</keyword>
<dbReference type="EMBL" id="CABPSN010000001">
    <property type="protein sequence ID" value="VVD65387.1"/>
    <property type="molecule type" value="Genomic_DNA"/>
</dbReference>
<accession>A0A5E4RPX7</accession>
<dbReference type="AlphaFoldDB" id="A0A5E4RPX7"/>
<evidence type="ECO:0000313" key="10">
    <source>
        <dbReference type="Proteomes" id="UP000366819"/>
    </source>
</evidence>
<dbReference type="InterPro" id="IPR035906">
    <property type="entry name" value="MetI-like_sf"/>
</dbReference>
<proteinExistence type="inferred from homology"/>
<evidence type="ECO:0000256" key="6">
    <source>
        <dbReference type="ARBA" id="ARBA00023136"/>
    </source>
</evidence>
<feature type="transmembrane region" description="Helical" evidence="7">
    <location>
        <begin position="20"/>
        <end position="48"/>
    </location>
</feature>
<dbReference type="InterPro" id="IPR000515">
    <property type="entry name" value="MetI-like"/>
</dbReference>
<name>A0A5E4RPX7_9BURK</name>
<feature type="transmembrane region" description="Helical" evidence="7">
    <location>
        <begin position="265"/>
        <end position="291"/>
    </location>
</feature>
<evidence type="ECO:0000256" key="7">
    <source>
        <dbReference type="RuleBase" id="RU363032"/>
    </source>
</evidence>
<comment type="subcellular location">
    <subcellularLocation>
        <location evidence="1 7">Cell membrane</location>
        <topology evidence="1 7">Multi-pass membrane protein</topology>
    </subcellularLocation>
</comment>
<dbReference type="PROSITE" id="PS50928">
    <property type="entry name" value="ABC_TM1"/>
    <property type="match status" value="1"/>
</dbReference>
<keyword evidence="4 7" id="KW-0812">Transmembrane</keyword>
<evidence type="ECO:0000256" key="3">
    <source>
        <dbReference type="ARBA" id="ARBA00022475"/>
    </source>
</evidence>
<protein>
    <submittedName>
        <fullName evidence="9">ABC transporter permease</fullName>
    </submittedName>
</protein>
<dbReference type="SUPFAM" id="SSF161098">
    <property type="entry name" value="MetI-like"/>
    <property type="match status" value="1"/>
</dbReference>
<dbReference type="CDD" id="cd06261">
    <property type="entry name" value="TM_PBP2"/>
    <property type="match status" value="1"/>
</dbReference>
<organism evidence="9 10">
    <name type="scientific">Pandoraea aquatica</name>
    <dbReference type="NCBI Taxonomy" id="2508290"/>
    <lineage>
        <taxon>Bacteria</taxon>
        <taxon>Pseudomonadati</taxon>
        <taxon>Pseudomonadota</taxon>
        <taxon>Betaproteobacteria</taxon>
        <taxon>Burkholderiales</taxon>
        <taxon>Burkholderiaceae</taxon>
        <taxon>Pandoraea</taxon>
    </lineage>
</organism>
<dbReference type="Pfam" id="PF00528">
    <property type="entry name" value="BPD_transp_1"/>
    <property type="match status" value="1"/>
</dbReference>
<dbReference type="RefSeq" id="WP_150574175.1">
    <property type="nucleotide sequence ID" value="NZ_CABPSN010000001.1"/>
</dbReference>
<evidence type="ECO:0000256" key="4">
    <source>
        <dbReference type="ARBA" id="ARBA00022692"/>
    </source>
</evidence>
<evidence type="ECO:0000256" key="1">
    <source>
        <dbReference type="ARBA" id="ARBA00004651"/>
    </source>
</evidence>
<dbReference type="Proteomes" id="UP000366819">
    <property type="component" value="Unassembled WGS sequence"/>
</dbReference>
<dbReference type="PANTHER" id="PTHR30193:SF37">
    <property type="entry name" value="INNER MEMBRANE ABC TRANSPORTER PERMEASE PROTEIN YCJO"/>
    <property type="match status" value="1"/>
</dbReference>
<evidence type="ECO:0000259" key="8">
    <source>
        <dbReference type="PROSITE" id="PS50928"/>
    </source>
</evidence>
<keyword evidence="2 7" id="KW-0813">Transport</keyword>
<dbReference type="GO" id="GO:0055085">
    <property type="term" value="P:transmembrane transport"/>
    <property type="evidence" value="ECO:0007669"/>
    <property type="project" value="InterPro"/>
</dbReference>
<dbReference type="GO" id="GO:0005886">
    <property type="term" value="C:plasma membrane"/>
    <property type="evidence" value="ECO:0007669"/>
    <property type="project" value="UniProtKB-SubCell"/>
</dbReference>
<keyword evidence="6 7" id="KW-0472">Membrane</keyword>
<sequence>MAELTHCAPRPFGAPSMGRVVAGFAGPAALVGLITLVLPLVAVIALAFTDYRLGEKSLSFIGLDNFVDLSGDEVFRKSFAHTLMYSAIVVPVSTLAGLGLALLINAQSSLRSFYRTLHFLPVMAATIAIAIVWEFMLHPSFGLVNLVLGKFDVVGPRWLEDPSTALLSLAIIGVWQMTGFNMVLFLTGLTGISPQYHEAACVDGASSAWDRFWLVTWPMLRPITAFVVVISVIRSFQLFETVYVITGGGPQKSTEVLLFTMFSEAFVFFRAGRGAAIAVVFLALVGVLTWLKFRFVNRRSAA</sequence>
<feature type="transmembrane region" description="Helical" evidence="7">
    <location>
        <begin position="165"/>
        <end position="186"/>
    </location>
</feature>
<reference evidence="9 10" key="1">
    <citation type="submission" date="2019-08" db="EMBL/GenBank/DDBJ databases">
        <authorList>
            <person name="Peeters C."/>
        </authorList>
    </citation>
    <scope>NUCLEOTIDE SEQUENCE [LARGE SCALE GENOMIC DNA]</scope>
    <source>
        <strain evidence="9 10">LMG 31011</strain>
    </source>
</reference>